<dbReference type="KEGG" id="ncv:NCAV_1132"/>
<comment type="similarity">
    <text evidence="2">Belongs to the acylphosphatase family.</text>
</comment>
<dbReference type="RefSeq" id="WP_103287013.1">
    <property type="nucleotide sequence ID" value="NZ_LT981265.1"/>
</dbReference>
<accession>A0A2K5ARP9</accession>
<keyword evidence="5" id="KW-1185">Reference proteome</keyword>
<dbReference type="EC" id="3.6.1.7" evidence="1"/>
<keyword evidence="1 4" id="KW-0378">Hydrolase</keyword>
<evidence type="ECO:0000256" key="2">
    <source>
        <dbReference type="RuleBase" id="RU004168"/>
    </source>
</evidence>
<dbReference type="Proteomes" id="UP000236248">
    <property type="component" value="Chromosome NCAV"/>
</dbReference>
<dbReference type="SUPFAM" id="SSF54975">
    <property type="entry name" value="Acylphosphatase/BLUF domain-like"/>
    <property type="match status" value="1"/>
</dbReference>
<sequence>MKRAKVFVEGMVQGVGYRYNVKHIAMKYRVKGFVKNLDDDRI</sequence>
<dbReference type="Gene3D" id="3.30.70.100">
    <property type="match status" value="1"/>
</dbReference>
<dbReference type="AlphaFoldDB" id="A0A2K5ARP9"/>
<organism evidence="4 5">
    <name type="scientific">Candidatus Nitrosocaldus cavascurensis</name>
    <dbReference type="NCBI Taxonomy" id="2058097"/>
    <lineage>
        <taxon>Archaea</taxon>
        <taxon>Nitrososphaerota</taxon>
        <taxon>Nitrososphaeria</taxon>
        <taxon>Candidatus Nitrosocaldales</taxon>
        <taxon>Candidatus Nitrosocaldaceae</taxon>
        <taxon>Candidatus Nitrosocaldus</taxon>
    </lineage>
</organism>
<feature type="active site" evidence="1">
    <location>
        <position position="36"/>
    </location>
</feature>
<evidence type="ECO:0000313" key="4">
    <source>
        <dbReference type="EMBL" id="SPC34307.1"/>
    </source>
</evidence>
<proteinExistence type="inferred from homology"/>
<reference evidence="5" key="1">
    <citation type="submission" date="2018-01" db="EMBL/GenBank/DDBJ databases">
        <authorList>
            <person name="Kerou L M."/>
        </authorList>
    </citation>
    <scope>NUCLEOTIDE SEQUENCE [LARGE SCALE GENOMIC DNA]</scope>
    <source>
        <strain evidence="5">SCU2</strain>
    </source>
</reference>
<evidence type="ECO:0000259" key="3">
    <source>
        <dbReference type="PROSITE" id="PS51160"/>
    </source>
</evidence>
<dbReference type="GO" id="GO:0003998">
    <property type="term" value="F:acylphosphatase activity"/>
    <property type="evidence" value="ECO:0007669"/>
    <property type="project" value="UniProtKB-EC"/>
</dbReference>
<dbReference type="InterPro" id="IPR036046">
    <property type="entry name" value="Acylphosphatase-like_dom_sf"/>
</dbReference>
<evidence type="ECO:0000313" key="5">
    <source>
        <dbReference type="Proteomes" id="UP000236248"/>
    </source>
</evidence>
<dbReference type="EMBL" id="LT981265">
    <property type="protein sequence ID" value="SPC34307.1"/>
    <property type="molecule type" value="Genomic_DNA"/>
</dbReference>
<evidence type="ECO:0000256" key="1">
    <source>
        <dbReference type="PROSITE-ProRule" id="PRU00520"/>
    </source>
</evidence>
<name>A0A2K5ARP9_9ARCH</name>
<protein>
    <recommendedName>
        <fullName evidence="1">acylphosphatase</fullName>
        <ecNumber evidence="1">3.6.1.7</ecNumber>
    </recommendedName>
</protein>
<dbReference type="PROSITE" id="PS51160">
    <property type="entry name" value="ACYLPHOSPHATASE_3"/>
    <property type="match status" value="1"/>
</dbReference>
<gene>
    <name evidence="4" type="ORF">NCAV_1132</name>
</gene>
<feature type="domain" description="Acylphosphatase-like" evidence="3">
    <location>
        <begin position="3"/>
        <end position="42"/>
    </location>
</feature>
<dbReference type="Pfam" id="PF00708">
    <property type="entry name" value="Acylphosphatase"/>
    <property type="match status" value="1"/>
</dbReference>
<comment type="catalytic activity">
    <reaction evidence="1">
        <text>an acyl phosphate + H2O = a carboxylate + phosphate + H(+)</text>
        <dbReference type="Rhea" id="RHEA:14965"/>
        <dbReference type="ChEBI" id="CHEBI:15377"/>
        <dbReference type="ChEBI" id="CHEBI:15378"/>
        <dbReference type="ChEBI" id="CHEBI:29067"/>
        <dbReference type="ChEBI" id="CHEBI:43474"/>
        <dbReference type="ChEBI" id="CHEBI:59918"/>
        <dbReference type="EC" id="3.6.1.7"/>
    </reaction>
</comment>
<feature type="active site" evidence="1">
    <location>
        <position position="18"/>
    </location>
</feature>
<dbReference type="InterPro" id="IPR001792">
    <property type="entry name" value="Acylphosphatase-like_dom"/>
</dbReference>
<dbReference type="GeneID" id="41595149"/>